<dbReference type="InterPro" id="IPR000195">
    <property type="entry name" value="Rab-GAP-TBC_dom"/>
</dbReference>
<feature type="compositionally biased region" description="Basic and acidic residues" evidence="1">
    <location>
        <begin position="149"/>
        <end position="162"/>
    </location>
</feature>
<dbReference type="Gene3D" id="1.10.8.270">
    <property type="entry name" value="putative rabgap domain of human tbc1 domain family member 14 like domains"/>
    <property type="match status" value="1"/>
</dbReference>
<dbReference type="InterPro" id="IPR035969">
    <property type="entry name" value="Rab-GAP_TBC_sf"/>
</dbReference>
<dbReference type="Gene3D" id="1.10.472.80">
    <property type="entry name" value="Ypt/Rab-GAP domain of gyp1p, domain 3"/>
    <property type="match status" value="1"/>
</dbReference>
<feature type="region of interest" description="Disordered" evidence="1">
    <location>
        <begin position="333"/>
        <end position="417"/>
    </location>
</feature>
<dbReference type="SUPFAM" id="SSF47923">
    <property type="entry name" value="Ypt/Rab-GAP domain of gyp1p"/>
    <property type="match status" value="2"/>
</dbReference>
<organism evidence="3 4">
    <name type="scientific">Fistulifera solaris</name>
    <name type="common">Oleaginous diatom</name>
    <dbReference type="NCBI Taxonomy" id="1519565"/>
    <lineage>
        <taxon>Eukaryota</taxon>
        <taxon>Sar</taxon>
        <taxon>Stramenopiles</taxon>
        <taxon>Ochrophyta</taxon>
        <taxon>Bacillariophyta</taxon>
        <taxon>Bacillariophyceae</taxon>
        <taxon>Bacillariophycidae</taxon>
        <taxon>Naviculales</taxon>
        <taxon>Naviculaceae</taxon>
        <taxon>Fistulifera</taxon>
    </lineage>
</organism>
<keyword evidence="4" id="KW-1185">Reference proteome</keyword>
<feature type="region of interest" description="Disordered" evidence="1">
    <location>
        <begin position="223"/>
        <end position="245"/>
    </location>
</feature>
<gene>
    <name evidence="3" type="ORF">FisN_11Hh022</name>
</gene>
<feature type="domain" description="Rab-GAP TBC" evidence="2">
    <location>
        <begin position="1021"/>
        <end position="1363"/>
    </location>
</feature>
<feature type="compositionally biased region" description="Acidic residues" evidence="1">
    <location>
        <begin position="682"/>
        <end position="694"/>
    </location>
</feature>
<feature type="compositionally biased region" description="Polar residues" evidence="1">
    <location>
        <begin position="370"/>
        <end position="386"/>
    </location>
</feature>
<feature type="region of interest" description="Disordered" evidence="1">
    <location>
        <begin position="176"/>
        <end position="209"/>
    </location>
</feature>
<feature type="compositionally biased region" description="Basic residues" evidence="1">
    <location>
        <begin position="855"/>
        <end position="864"/>
    </location>
</feature>
<sequence>MSSFITDYTFFAASAAHSSTDDEGVWTDFSNSSEPDDPKHIPPRGRILETVPMRQLARKHKRKEEMIQKQLAHRKRSSSEPPPVERTECEKDGTCTDVSNRRLSTPSPFFNRLAKVKHMQQELREQQRPTQLKGSEIINGETSSSPTDTIKKEPTFTEHGKDENWDIRLNIVKRRGGSRSKLPNNEGRQAADESKTKDANGPVATKSISLAKLREHRRRKLGIVPPNECDHDNNMPTNSQSSDSLGSLITASTAVLDSAGVPRLGNQSSESLGSLETASLPLTASELGVITHNPVAQQNRGKTTTIRQLDSNITDPDFDSKEYTVSNTSIQVSESLGSLETASTPSTERDEVTYSTSTDIDGDRGRATETTHSYPTSCNESQSQEGFEQWATFEKTGSGSSSSASSGGPYGKSTSSETDIFNRIGEQSFDEFRKMKPLRKDELFDLEGESGNDTVELTGNGLGDDTKAPLALSAQGSGKSFDFRDIEDTENVFVDPSWDAYKVYFNEFDNAKKNNGMDMFGNHNDDWISTSRDFFSLPVQTTECGRDSDAMVPRRQQVEEEKKDRDSVSLEQALEIGLVHPDSNFVDPRWPTVNEYAGHSTVSAGPLFQQSEADDANLLDDSGSGCGSSRDSSNWFPKRKEERIREYNTLEVDEESSKDETGSEESEQDDYLPSYVPQANPTDDDMLSSSEDEEFAKGPNATERVQTAASDQSDVFDFGVSDILGKNSGCVSDERPNTADPLSGIAQLALDVSNNIDEPLISLEERESLVQPLSIPLVSIPVPPPPPPSPRTSTPKKSRRSSKRSTLIPLIAPPPFERMKKWEEEKARPVEHLKKLQSRNLLPPPPPPPPPPKSFFHKGRRKRSSDKNQAFGCKEDCAVSSTIISNAWMAEKVDTAISAASLKFEQQISAEGFANFSQNNDHHSESLSKHSFGNNKSKLSTASNGGGLDQFDFHRQFVHPQSEHSPFNEAIIRVPALLSKILEFLGDPVAVCRVKMLNRRCREYVERNEHLLMREAVRLGGMSMQVRPAFWLWVTLEKMETPRNDLREEACVEELERQGREGKWHSVIERDVARAFGNLPPHKSGARLRTDSIVRALVSWGRGRMIKRGVKGEGEAPPRLTASNSYDSDVTPTDTVSDWGAVAPASSTASELDESLRFKQNNEAFSKHDDGRGELALSGSVLRDDLKVELRGKLRFVLHALAASHPDVGYCQGMDYVVAHLLRILQETIRWKAAVGTLPEIIESAPQSSGMDGLSQEALSEQYCKIDQTLVVEETLFHVMESFFGTYNLRHFYYPELRCLKTCCRVFERLIQLKLPVLADHFEHHELNVGLFALGWFQTLFLYLPSMPSATVCHMWDIWLVERSFKIFFRVGTAILFLSQPILLNHELEGMMSYLNTFPDATLLSPDILIACALQIKVTNKLLMELEREVIRTM</sequence>
<feature type="region of interest" description="Disordered" evidence="1">
    <location>
        <begin position="916"/>
        <end position="942"/>
    </location>
</feature>
<feature type="region of interest" description="Disordered" evidence="1">
    <location>
        <begin position="547"/>
        <end position="568"/>
    </location>
</feature>
<protein>
    <recommendedName>
        <fullName evidence="2">Rab-GAP TBC domain-containing protein</fullName>
    </recommendedName>
</protein>
<comment type="caution">
    <text evidence="3">The sequence shown here is derived from an EMBL/GenBank/DDBJ whole genome shotgun (WGS) entry which is preliminary data.</text>
</comment>
<feature type="region of interest" description="Disordered" evidence="1">
    <location>
        <begin position="1110"/>
        <end position="1131"/>
    </location>
</feature>
<feature type="compositionally biased region" description="Polar residues" evidence="1">
    <location>
        <begin position="234"/>
        <end position="245"/>
    </location>
</feature>
<feature type="region of interest" description="Disordered" evidence="1">
    <location>
        <begin position="15"/>
        <end position="91"/>
    </location>
</feature>
<feature type="compositionally biased region" description="Basic and acidic residues" evidence="1">
    <location>
        <begin position="189"/>
        <end position="198"/>
    </location>
</feature>
<dbReference type="GO" id="GO:0005096">
    <property type="term" value="F:GTPase activator activity"/>
    <property type="evidence" value="ECO:0007669"/>
    <property type="project" value="TreeGrafter"/>
</dbReference>
<name>A0A1Z5JKH4_FISSO</name>
<feature type="compositionally biased region" description="Acidic residues" evidence="1">
    <location>
        <begin position="651"/>
        <end position="670"/>
    </location>
</feature>
<feature type="compositionally biased region" description="Polar residues" evidence="1">
    <location>
        <begin position="929"/>
        <end position="942"/>
    </location>
</feature>
<dbReference type="InParanoid" id="A0A1Z5JKH4"/>
<feature type="compositionally biased region" description="Pro residues" evidence="1">
    <location>
        <begin position="842"/>
        <end position="853"/>
    </location>
</feature>
<dbReference type="PROSITE" id="PS50086">
    <property type="entry name" value="TBC_RABGAP"/>
    <property type="match status" value="1"/>
</dbReference>
<dbReference type="SMART" id="SM00164">
    <property type="entry name" value="TBC"/>
    <property type="match status" value="1"/>
</dbReference>
<dbReference type="PANTHER" id="PTHR47219">
    <property type="entry name" value="RAB GTPASE-ACTIVATING PROTEIN 1-LIKE"/>
    <property type="match status" value="1"/>
</dbReference>
<evidence type="ECO:0000313" key="4">
    <source>
        <dbReference type="Proteomes" id="UP000198406"/>
    </source>
</evidence>
<feature type="compositionally biased region" description="Polar residues" evidence="1">
    <location>
        <begin position="703"/>
        <end position="713"/>
    </location>
</feature>
<dbReference type="EMBL" id="BDSP01000080">
    <property type="protein sequence ID" value="GAX14515.1"/>
    <property type="molecule type" value="Genomic_DNA"/>
</dbReference>
<dbReference type="GO" id="GO:0031267">
    <property type="term" value="F:small GTPase binding"/>
    <property type="evidence" value="ECO:0007669"/>
    <property type="project" value="TreeGrafter"/>
</dbReference>
<feature type="compositionally biased region" description="Basic residues" evidence="1">
    <location>
        <begin position="794"/>
        <end position="803"/>
    </location>
</feature>
<feature type="compositionally biased region" description="Polar residues" evidence="1">
    <location>
        <begin position="333"/>
        <end position="346"/>
    </location>
</feature>
<reference evidence="3 4" key="1">
    <citation type="journal article" date="2015" name="Plant Cell">
        <title>Oil accumulation by the oleaginous diatom Fistulifera solaris as revealed by the genome and transcriptome.</title>
        <authorList>
            <person name="Tanaka T."/>
            <person name="Maeda Y."/>
            <person name="Veluchamy A."/>
            <person name="Tanaka M."/>
            <person name="Abida H."/>
            <person name="Marechal E."/>
            <person name="Bowler C."/>
            <person name="Muto M."/>
            <person name="Sunaga Y."/>
            <person name="Tanaka M."/>
            <person name="Yoshino T."/>
            <person name="Taniguchi T."/>
            <person name="Fukuda Y."/>
            <person name="Nemoto M."/>
            <person name="Matsumoto M."/>
            <person name="Wong P.S."/>
            <person name="Aburatani S."/>
            <person name="Fujibuchi W."/>
        </authorList>
    </citation>
    <scope>NUCLEOTIDE SEQUENCE [LARGE SCALE GENOMIC DNA]</scope>
    <source>
        <strain evidence="3 4">JPCC DA0580</strain>
    </source>
</reference>
<evidence type="ECO:0000259" key="2">
    <source>
        <dbReference type="PROSITE" id="PS50086"/>
    </source>
</evidence>
<feature type="region of interest" description="Disordered" evidence="1">
    <location>
        <begin position="777"/>
        <end position="810"/>
    </location>
</feature>
<dbReference type="PANTHER" id="PTHR47219:SF9">
    <property type="entry name" value="GTPASE ACTIVATING PROTEIN AND CENTROSOME-ASSOCIATED, ISOFORM B"/>
    <property type="match status" value="1"/>
</dbReference>
<evidence type="ECO:0000313" key="3">
    <source>
        <dbReference type="EMBL" id="GAX14515.1"/>
    </source>
</evidence>
<feature type="compositionally biased region" description="Basic and acidic residues" evidence="1">
    <location>
        <begin position="556"/>
        <end position="568"/>
    </location>
</feature>
<feature type="compositionally biased region" description="Basic and acidic residues" evidence="1">
    <location>
        <begin position="638"/>
        <end position="648"/>
    </location>
</feature>
<feature type="region of interest" description="Disordered" evidence="1">
    <location>
        <begin position="616"/>
        <end position="713"/>
    </location>
</feature>
<evidence type="ECO:0000256" key="1">
    <source>
        <dbReference type="SAM" id="MobiDB-lite"/>
    </source>
</evidence>
<proteinExistence type="predicted"/>
<feature type="compositionally biased region" description="Low complexity" evidence="1">
    <location>
        <begin position="397"/>
        <end position="413"/>
    </location>
</feature>
<feature type="region of interest" description="Disordered" evidence="1">
    <location>
        <begin position="118"/>
        <end position="162"/>
    </location>
</feature>
<dbReference type="InterPro" id="IPR050302">
    <property type="entry name" value="Rab_GAP_TBC_domain"/>
</dbReference>
<dbReference type="Proteomes" id="UP000198406">
    <property type="component" value="Unassembled WGS sequence"/>
</dbReference>
<dbReference type="Pfam" id="PF00566">
    <property type="entry name" value="RabGAP-TBC"/>
    <property type="match status" value="1"/>
</dbReference>
<feature type="region of interest" description="Disordered" evidence="1">
    <location>
        <begin position="836"/>
        <end position="871"/>
    </location>
</feature>
<feature type="compositionally biased region" description="Low complexity" evidence="1">
    <location>
        <begin position="620"/>
        <end position="633"/>
    </location>
</feature>
<dbReference type="OrthoDB" id="294251at2759"/>
<accession>A0A1Z5JKH4</accession>
<feature type="compositionally biased region" description="Pro residues" evidence="1">
    <location>
        <begin position="781"/>
        <end position="790"/>
    </location>
</feature>